<dbReference type="EMBL" id="JAMTCK010000011">
    <property type="protein sequence ID" value="MCP2167782.1"/>
    <property type="molecule type" value="Genomic_DNA"/>
</dbReference>
<reference evidence="1" key="1">
    <citation type="submission" date="2022-06" db="EMBL/GenBank/DDBJ databases">
        <title>Genomic Encyclopedia of Archaeal and Bacterial Type Strains, Phase II (KMG-II): from individual species to whole genera.</title>
        <authorList>
            <person name="Goeker M."/>
        </authorList>
    </citation>
    <scope>NUCLEOTIDE SEQUENCE</scope>
    <source>
        <strain evidence="1">DSM 43935</strain>
    </source>
</reference>
<keyword evidence="2" id="KW-1185">Reference proteome</keyword>
<evidence type="ECO:0000313" key="1">
    <source>
        <dbReference type="EMBL" id="MCP2167782.1"/>
    </source>
</evidence>
<gene>
    <name evidence="1" type="ORF">LX83_004655</name>
</gene>
<proteinExistence type="predicted"/>
<name>A0AAE3KIA9_9PSEU</name>
<dbReference type="Proteomes" id="UP001206128">
    <property type="component" value="Unassembled WGS sequence"/>
</dbReference>
<accession>A0AAE3KIA9</accession>
<dbReference type="AlphaFoldDB" id="A0AAE3KIA9"/>
<comment type="caution">
    <text evidence="1">The sequence shown here is derived from an EMBL/GenBank/DDBJ whole genome shotgun (WGS) entry which is preliminary data.</text>
</comment>
<evidence type="ECO:0000313" key="2">
    <source>
        <dbReference type="Proteomes" id="UP001206128"/>
    </source>
</evidence>
<protein>
    <submittedName>
        <fullName evidence="1">Uncharacterized protein</fullName>
    </submittedName>
</protein>
<sequence>MPRRINGAASGAVAFAFAFAFAEDVVYAEVGRRQAAGSG</sequence>
<organism evidence="1 2">
    <name type="scientific">Goodfellowiella coeruleoviolacea</name>
    <dbReference type="NCBI Taxonomy" id="334858"/>
    <lineage>
        <taxon>Bacteria</taxon>
        <taxon>Bacillati</taxon>
        <taxon>Actinomycetota</taxon>
        <taxon>Actinomycetes</taxon>
        <taxon>Pseudonocardiales</taxon>
        <taxon>Pseudonocardiaceae</taxon>
        <taxon>Goodfellowiella</taxon>
    </lineage>
</organism>